<feature type="signal peptide" evidence="1">
    <location>
        <begin position="1"/>
        <end position="23"/>
    </location>
</feature>
<evidence type="ECO:0000313" key="2">
    <source>
        <dbReference type="EMBL" id="OIJ17692.1"/>
    </source>
</evidence>
<dbReference type="SUPFAM" id="SSF52833">
    <property type="entry name" value="Thioredoxin-like"/>
    <property type="match status" value="1"/>
</dbReference>
<proteinExistence type="predicted"/>
<gene>
    <name evidence="2" type="ORF">BKP45_19165</name>
</gene>
<evidence type="ECO:0008006" key="4">
    <source>
        <dbReference type="Google" id="ProtNLM"/>
    </source>
</evidence>
<dbReference type="Gene3D" id="3.40.30.10">
    <property type="entry name" value="Glutaredoxin"/>
    <property type="match status" value="1"/>
</dbReference>
<protein>
    <recommendedName>
        <fullName evidence="4">Small peptidoglycan-associated lipoprotein</fullName>
    </recommendedName>
</protein>
<dbReference type="EMBL" id="MLQS01000031">
    <property type="protein sequence ID" value="OIJ17692.1"/>
    <property type="molecule type" value="Genomic_DNA"/>
</dbReference>
<dbReference type="Proteomes" id="UP000180057">
    <property type="component" value="Unassembled WGS sequence"/>
</dbReference>
<accession>A0A1S2LYY6</accession>
<dbReference type="AlphaFoldDB" id="A0A1S2LYY6"/>
<comment type="caution">
    <text evidence="2">The sequence shown here is derived from an EMBL/GenBank/DDBJ whole genome shotgun (WGS) entry which is preliminary data.</text>
</comment>
<keyword evidence="3" id="KW-1185">Reference proteome</keyword>
<evidence type="ECO:0000313" key="3">
    <source>
        <dbReference type="Proteomes" id="UP000180057"/>
    </source>
</evidence>
<sequence>MKKRLTISFIPIFLLLLTNCSTNKEVSINYPFLQKKDENITILFSDELFINEEGKYYDALLDIKRRYPDKLRSLNIIDSSDRVLVTHYEITEFPTLIILHNDDIKIRVAGALKKHEILQTLEQELLN</sequence>
<feature type="chain" id="PRO_5039541917" description="Small peptidoglycan-associated lipoprotein" evidence="1">
    <location>
        <begin position="24"/>
        <end position="127"/>
    </location>
</feature>
<dbReference type="RefSeq" id="WP_071390785.1">
    <property type="nucleotide sequence ID" value="NZ_MLQS01000031.1"/>
</dbReference>
<evidence type="ECO:0000256" key="1">
    <source>
        <dbReference type="SAM" id="SignalP"/>
    </source>
</evidence>
<dbReference type="STRING" id="472963.BKP45_19165"/>
<organism evidence="2 3">
    <name type="scientific">Anaerobacillus alkalidiazotrophicus</name>
    <dbReference type="NCBI Taxonomy" id="472963"/>
    <lineage>
        <taxon>Bacteria</taxon>
        <taxon>Bacillati</taxon>
        <taxon>Bacillota</taxon>
        <taxon>Bacilli</taxon>
        <taxon>Bacillales</taxon>
        <taxon>Bacillaceae</taxon>
        <taxon>Anaerobacillus</taxon>
    </lineage>
</organism>
<keyword evidence="1" id="KW-0732">Signal</keyword>
<reference evidence="2 3" key="1">
    <citation type="submission" date="2016-10" db="EMBL/GenBank/DDBJ databases">
        <title>Draft genome sequences of four alkaliphilic bacteria belonging to the Anaerobacillus genus.</title>
        <authorList>
            <person name="Bassil N.M."/>
            <person name="Lloyd J.R."/>
        </authorList>
    </citation>
    <scope>NUCLEOTIDE SEQUENCE [LARGE SCALE GENOMIC DNA]</scope>
    <source>
        <strain evidence="2 3">DSM 22531</strain>
    </source>
</reference>
<dbReference type="InterPro" id="IPR036249">
    <property type="entry name" value="Thioredoxin-like_sf"/>
</dbReference>
<name>A0A1S2LYY6_9BACI</name>